<dbReference type="Proteomes" id="UP000256329">
    <property type="component" value="Unassembled WGS sequence"/>
</dbReference>
<keyword evidence="3 6" id="KW-0812">Transmembrane</keyword>
<evidence type="ECO:0000256" key="2">
    <source>
        <dbReference type="ARBA" id="ARBA00022475"/>
    </source>
</evidence>
<evidence type="ECO:0000256" key="6">
    <source>
        <dbReference type="SAM" id="Phobius"/>
    </source>
</evidence>
<dbReference type="Pfam" id="PF09924">
    <property type="entry name" value="LPG_synthase_C"/>
    <property type="match status" value="1"/>
</dbReference>
<protein>
    <submittedName>
        <fullName evidence="8">DUF2156 domain-containing protein</fullName>
    </submittedName>
</protein>
<dbReference type="GO" id="GO:0005886">
    <property type="term" value="C:plasma membrane"/>
    <property type="evidence" value="ECO:0007669"/>
    <property type="project" value="UniProtKB-SubCell"/>
</dbReference>
<feature type="transmembrane region" description="Helical" evidence="6">
    <location>
        <begin position="220"/>
        <end position="241"/>
    </location>
</feature>
<dbReference type="SUPFAM" id="SSF55729">
    <property type="entry name" value="Acyl-CoA N-acyltransferases (Nat)"/>
    <property type="match status" value="1"/>
</dbReference>
<feature type="transmembrane region" description="Helical" evidence="6">
    <location>
        <begin position="160"/>
        <end position="182"/>
    </location>
</feature>
<dbReference type="GO" id="GO:0016755">
    <property type="term" value="F:aminoacyltransferase activity"/>
    <property type="evidence" value="ECO:0007669"/>
    <property type="project" value="TreeGrafter"/>
</dbReference>
<gene>
    <name evidence="8" type="ORF">DXX99_01935</name>
</gene>
<dbReference type="PANTHER" id="PTHR34697:SF2">
    <property type="entry name" value="PHOSPHATIDYLGLYCEROL LYSYLTRANSFERASE"/>
    <property type="match status" value="1"/>
</dbReference>
<evidence type="ECO:0000313" key="9">
    <source>
        <dbReference type="Proteomes" id="UP000256329"/>
    </source>
</evidence>
<feature type="transmembrane region" description="Helical" evidence="6">
    <location>
        <begin position="38"/>
        <end position="56"/>
    </location>
</feature>
<evidence type="ECO:0000256" key="4">
    <source>
        <dbReference type="ARBA" id="ARBA00022989"/>
    </source>
</evidence>
<keyword evidence="5 6" id="KW-0472">Membrane</keyword>
<comment type="caution">
    <text evidence="8">The sequence shown here is derived from an EMBL/GenBank/DDBJ whole genome shotgun (WGS) entry which is preliminary data.</text>
</comment>
<feature type="transmembrane region" description="Helical" evidence="6">
    <location>
        <begin position="77"/>
        <end position="100"/>
    </location>
</feature>
<dbReference type="PANTHER" id="PTHR34697">
    <property type="entry name" value="PHOSPHATIDYLGLYCEROL LYSYLTRANSFERASE"/>
    <property type="match status" value="1"/>
</dbReference>
<keyword evidence="4 6" id="KW-1133">Transmembrane helix</keyword>
<reference evidence="8 9" key="1">
    <citation type="submission" date="2018-08" db="EMBL/GenBank/DDBJ databases">
        <title>Form III RuBisCO-mediated autotrophy in Thermodesulfobium bacteria.</title>
        <authorList>
            <person name="Toshchakov S.V."/>
            <person name="Kublanov I.V."/>
            <person name="Frolov E."/>
            <person name="Bonch-Osmolovskaya E.A."/>
            <person name="Tourova T.P."/>
            <person name="Chernych N.A."/>
            <person name="Lebedinsky A.V."/>
        </authorList>
    </citation>
    <scope>NUCLEOTIDE SEQUENCE [LARGE SCALE GENOMIC DNA]</scope>
    <source>
        <strain evidence="8 9">SR</strain>
    </source>
</reference>
<evidence type="ECO:0000259" key="7">
    <source>
        <dbReference type="Pfam" id="PF09924"/>
    </source>
</evidence>
<evidence type="ECO:0000256" key="5">
    <source>
        <dbReference type="ARBA" id="ARBA00023136"/>
    </source>
</evidence>
<dbReference type="InterPro" id="IPR051211">
    <property type="entry name" value="PG_lysyltransferase"/>
</dbReference>
<dbReference type="AlphaFoldDB" id="A0A3D8P7H5"/>
<dbReference type="EMBL" id="QSLN01000001">
    <property type="protein sequence ID" value="RDV84822.1"/>
    <property type="molecule type" value="Genomic_DNA"/>
</dbReference>
<evidence type="ECO:0000313" key="8">
    <source>
        <dbReference type="EMBL" id="RDV84822.1"/>
    </source>
</evidence>
<feature type="domain" description="Phosphatidylglycerol lysyltransferase C-terminal" evidence="7">
    <location>
        <begin position="261"/>
        <end position="553"/>
    </location>
</feature>
<comment type="subcellular location">
    <subcellularLocation>
        <location evidence="1">Cell membrane</location>
        <topology evidence="1">Multi-pass membrane protein</topology>
    </subcellularLocation>
</comment>
<feature type="transmembrane region" description="Helical" evidence="6">
    <location>
        <begin position="106"/>
        <end position="123"/>
    </location>
</feature>
<proteinExistence type="predicted"/>
<dbReference type="OrthoDB" id="145485at2"/>
<evidence type="ECO:0000256" key="3">
    <source>
        <dbReference type="ARBA" id="ARBA00022692"/>
    </source>
</evidence>
<organism evidence="8 9">
    <name type="scientific">Ammonifex thiophilus</name>
    <dbReference type="NCBI Taxonomy" id="444093"/>
    <lineage>
        <taxon>Bacteria</taxon>
        <taxon>Bacillati</taxon>
        <taxon>Bacillota</taxon>
        <taxon>Clostridia</taxon>
        <taxon>Thermoanaerobacterales</taxon>
        <taxon>Thermoanaerobacteraceae</taxon>
        <taxon>Ammonifex</taxon>
    </lineage>
</organism>
<name>A0A3D8P7H5_9THEO</name>
<sequence>MAAFLSGHGLFALAQERGDFLVPDRVGVAMVRLLEKALIYLVALLVAATGIYNILYSWLSHHAARYLIVREYLPVEVVYCSWLLSVLTGLALLLLAWGLAKRKRRAWLLTCLLLGLVALLHLLKGLDYDAALVNLVALGLLLLLRRNYTVASDPASLGQALLFIALLGCLLFLYGLCGFYLLDRHFGAHFGWLASARETARVLFLGTPPSEAPRTYRARWFLDSLWLGEMLTLAYGVALVFRPVLYRQRIRPEEVRQVGEILERWADSTLAFLLLLPDKSYFFSPSRRSVVGYTVVGNVAIALGDPVGPPEEKEETIKAFASFCRNHDWHPVFFQVGEDYLPLYRAAGFELLKIGEEAVIDLRTFSLEGRERKSLRHAIRRAERQGCRVEFYQPPLPEELLHRLKAISDAWLASKQGTEKRFSLSWFDYQYLRTCPVAVVRDGTGKEVAFANIVPTYRGKTGTIDLMRRLPEAPPGAMELLIVSLAEYFRRQGMEGFSLGLAPLAGLESFQDRLPEKTAHLIYEHFNFFYGFKGLRQFKDKFRPRWEPRYMAYTAPWLLPKIALAIVRANAGGSLWGYWRTLWQLRRGIKG</sequence>
<accession>A0A3D8P7H5</accession>
<keyword evidence="9" id="KW-1185">Reference proteome</keyword>
<dbReference type="RefSeq" id="WP_115791816.1">
    <property type="nucleotide sequence ID" value="NZ_QSLN01000001.1"/>
</dbReference>
<dbReference type="InterPro" id="IPR016181">
    <property type="entry name" value="Acyl_CoA_acyltransferase"/>
</dbReference>
<evidence type="ECO:0000256" key="1">
    <source>
        <dbReference type="ARBA" id="ARBA00004651"/>
    </source>
</evidence>
<dbReference type="GO" id="GO:0055091">
    <property type="term" value="P:phospholipid homeostasis"/>
    <property type="evidence" value="ECO:0007669"/>
    <property type="project" value="TreeGrafter"/>
</dbReference>
<keyword evidence="2" id="KW-1003">Cell membrane</keyword>
<dbReference type="InterPro" id="IPR024320">
    <property type="entry name" value="LPG_synthase_C"/>
</dbReference>